<reference evidence="1 2" key="1">
    <citation type="submission" date="2014-04" db="EMBL/GenBank/DDBJ databases">
        <title>Evolutionary Origins and Diversification of the Mycorrhizal Mutualists.</title>
        <authorList>
            <consortium name="DOE Joint Genome Institute"/>
            <consortium name="Mycorrhizal Genomics Consortium"/>
            <person name="Kohler A."/>
            <person name="Kuo A."/>
            <person name="Nagy L.G."/>
            <person name="Floudas D."/>
            <person name="Copeland A."/>
            <person name="Barry K.W."/>
            <person name="Cichocki N."/>
            <person name="Veneault-Fourrey C."/>
            <person name="LaButti K."/>
            <person name="Lindquist E.A."/>
            <person name="Lipzen A."/>
            <person name="Lundell T."/>
            <person name="Morin E."/>
            <person name="Murat C."/>
            <person name="Riley R."/>
            <person name="Ohm R."/>
            <person name="Sun H."/>
            <person name="Tunlid A."/>
            <person name="Henrissat B."/>
            <person name="Grigoriev I.V."/>
            <person name="Hibbett D.S."/>
            <person name="Martin F."/>
        </authorList>
    </citation>
    <scope>NUCLEOTIDE SEQUENCE [LARGE SCALE GENOMIC DNA]</scope>
    <source>
        <strain evidence="1 2">Koide BX008</strain>
    </source>
</reference>
<dbReference type="HOGENOM" id="CLU_502446_0_0_1"/>
<evidence type="ECO:0000313" key="1">
    <source>
        <dbReference type="EMBL" id="KIL60137.1"/>
    </source>
</evidence>
<evidence type="ECO:0000313" key="2">
    <source>
        <dbReference type="Proteomes" id="UP000054549"/>
    </source>
</evidence>
<name>A0A0C2WFE7_AMAMK</name>
<dbReference type="AlphaFoldDB" id="A0A0C2WFE7"/>
<keyword evidence="2" id="KW-1185">Reference proteome</keyword>
<dbReference type="OrthoDB" id="5083627at2759"/>
<sequence length="538" mass="60165">MSTLDDVVKAMSKEMNNSTLGWDVVVNYTAKEMNELLAAAYKKGQPGQLVEITTQLKVSNPIEPGERYTVDYVFKLGPPLIQFKDSAMVPACQLEIPVTGGLVKVPQKKIEQTIGAGRYRLVISGIALASVNCTEGASRDPKLGCEPFVFNSADTTGAVTLDLDTSASKDWLKVELKGPNDDQYPFIDEELGPLEKNILTFLETPPHSIHWDLARVNNSFPSNGGTQFVPKRFRFAVYSPTASSPYTILSLFIHIDGRVHGGVEDRLQQNWTAKWSKDNYDVPPIPHPYTASVIFNNEVINELVESSLYSKGLKFEEVEKTPGDTWGLKWKILTGKKFEIVESTETRDNILYSIEGASVDLDKEAKALFMTLGQDGGSDAQVNLLLEWEFSFKMEWGITVGGRAGAETWGIVEVTDKVNKKKYVDNDDLPEYKLRLDASLKDDDWEAHYKARNPIGWETFHDGVRWDQKFAQAQPSFNLELFNIDFFLMTNLLLPNQKVIKFKTEPGARMPRDLYLVGHVVHEDRVNAGRAASAALAS</sequence>
<accession>A0A0C2WFE7</accession>
<proteinExistence type="predicted"/>
<protein>
    <submittedName>
        <fullName evidence="1">Uncharacterized protein</fullName>
    </submittedName>
</protein>
<dbReference type="Proteomes" id="UP000054549">
    <property type="component" value="Unassembled WGS sequence"/>
</dbReference>
<organism evidence="1 2">
    <name type="scientific">Amanita muscaria (strain Koide BX008)</name>
    <dbReference type="NCBI Taxonomy" id="946122"/>
    <lineage>
        <taxon>Eukaryota</taxon>
        <taxon>Fungi</taxon>
        <taxon>Dikarya</taxon>
        <taxon>Basidiomycota</taxon>
        <taxon>Agaricomycotina</taxon>
        <taxon>Agaricomycetes</taxon>
        <taxon>Agaricomycetidae</taxon>
        <taxon>Agaricales</taxon>
        <taxon>Pluteineae</taxon>
        <taxon>Amanitaceae</taxon>
        <taxon>Amanita</taxon>
    </lineage>
</organism>
<dbReference type="InParanoid" id="A0A0C2WFE7"/>
<gene>
    <name evidence="1" type="ORF">M378DRAFT_952949</name>
</gene>
<dbReference type="EMBL" id="KN818303">
    <property type="protein sequence ID" value="KIL60137.1"/>
    <property type="molecule type" value="Genomic_DNA"/>
</dbReference>